<dbReference type="SUPFAM" id="SSF52540">
    <property type="entry name" value="P-loop containing nucleoside triphosphate hydrolases"/>
    <property type="match status" value="3"/>
</dbReference>
<evidence type="ECO:0000256" key="4">
    <source>
        <dbReference type="SAM" id="Coils"/>
    </source>
</evidence>
<feature type="domain" description="AIG1-type G" evidence="5">
    <location>
        <begin position="422"/>
        <end position="619"/>
    </location>
</feature>
<evidence type="ECO:0000259" key="5">
    <source>
        <dbReference type="PROSITE" id="PS51720"/>
    </source>
</evidence>
<dbReference type="CDD" id="cd01852">
    <property type="entry name" value="AIG1"/>
    <property type="match status" value="3"/>
</dbReference>
<protein>
    <recommendedName>
        <fullName evidence="5">AIG1-type G domain-containing protein</fullName>
    </recommendedName>
</protein>
<dbReference type="EMBL" id="SRMA01025337">
    <property type="protein sequence ID" value="TRY95919.1"/>
    <property type="molecule type" value="Genomic_DNA"/>
</dbReference>
<dbReference type="STRING" id="623744.A0A553R158"/>
<keyword evidence="3" id="KW-0342">GTP-binding</keyword>
<keyword evidence="2" id="KW-0547">Nucleotide-binding</keyword>
<dbReference type="Pfam" id="PF04548">
    <property type="entry name" value="AIG1"/>
    <property type="match status" value="3"/>
</dbReference>
<feature type="non-terminal residue" evidence="6">
    <location>
        <position position="1"/>
    </location>
</feature>
<dbReference type="InterPro" id="IPR006703">
    <property type="entry name" value="G_AIG1"/>
</dbReference>
<keyword evidence="7" id="KW-1185">Reference proteome</keyword>
<proteinExistence type="inferred from homology"/>
<evidence type="ECO:0000313" key="6">
    <source>
        <dbReference type="EMBL" id="TRY95919.1"/>
    </source>
</evidence>
<evidence type="ECO:0000313" key="7">
    <source>
        <dbReference type="Proteomes" id="UP000316079"/>
    </source>
</evidence>
<dbReference type="OrthoDB" id="5985928at2759"/>
<dbReference type="InterPro" id="IPR027417">
    <property type="entry name" value="P-loop_NTPase"/>
</dbReference>
<feature type="coiled-coil region" evidence="4">
    <location>
        <begin position="894"/>
        <end position="959"/>
    </location>
</feature>
<accession>A0A553R158</accession>
<evidence type="ECO:0000256" key="1">
    <source>
        <dbReference type="ARBA" id="ARBA00008535"/>
    </source>
</evidence>
<gene>
    <name evidence="6" type="ORF">DNTS_021439</name>
</gene>
<dbReference type="FunFam" id="3.40.50.300:FF:000366">
    <property type="entry name" value="GTPase, IMAP family member 2"/>
    <property type="match status" value="3"/>
</dbReference>
<reference evidence="6 7" key="1">
    <citation type="journal article" date="2019" name="Sci. Data">
        <title>Hybrid genome assembly and annotation of Danionella translucida.</title>
        <authorList>
            <person name="Kadobianskyi M."/>
            <person name="Schulze L."/>
            <person name="Schuelke M."/>
            <person name="Judkewitz B."/>
        </authorList>
    </citation>
    <scope>NUCLEOTIDE SEQUENCE [LARGE SCALE GENOMIC DNA]</scope>
    <source>
        <strain evidence="6 7">Bolton</strain>
    </source>
</reference>
<comment type="similarity">
    <text evidence="1">Belongs to the TRAFAC class TrmE-Era-EngA-EngB-Septin-like GTPase superfamily. AIG1/Toc34/Toc159-like paraseptin GTPase family. IAN subfamily.</text>
</comment>
<keyword evidence="4" id="KW-0175">Coiled coil</keyword>
<comment type="caution">
    <text evidence="6">The sequence shown here is derived from an EMBL/GenBank/DDBJ whole genome shotgun (WGS) entry which is preliminary data.</text>
</comment>
<sequence>SGTYSSSRSQSLLISLPASDEPDTAAALFLRRGHFAFLRRFPDASRDTSAGSNEISLCLHPGTVLVDLSRKTLPEPEAAPFVSGRRVKSVWKQPSPRPLLGEDALLCPVDFSKAVSLSTSSFRRKSPPDRGQTIEWRKTETNKKEPQIYDLDDIDIEEYQEEPLRILLVGKTGVGKSATGNTILGRNVFKSEISSSSVTGHCEKFHSVINGRIVSVIDSPGLFDTGLSKEEVVNRIKRCIPLSSPGPHVIIVVIQLGRFTAEEAQAVRIIQAVFGEVSSAYTMVLFTHGDKLEGKSIHSFVRQSKELLGFIKSCSGRYHVFNNKDKSPAQVIQLLEEIDKLVTGNGGSHYTSEMLETVERQLEKETQRILKEKEEEKQREIAELRAQLEDEAYEKALKQLITNQQCTSKDNVPLLRPGLEEKGELRIVLLGRTGVGKSATGNTILGEEAFESSFSASSVTRECRKECRKINGRKVSVIDTPGLFDTDLSEEEIVREIKKCISFCSPGPHAFLVVFKPERFTKECAKTLELIDEMFSDEARDYIIAVFTHGDVLEQNIKRFIRSNPDLRTFVRSCASRFFLINNKEKDSEQVHKLLDNIDEMVSFNCGEHYTNEMLKKAERAIEERKEQILRENEEQRRREIEKLAMVNIFNLMDFFFFHHHSGGDCHNKFNCWNSCSGNNIIIIININNNNNNYYNNNNNNYNNNNNNNNNKCQLKMGEPGEELRILMVGKTGVGKSATGNTILGKNVFKSEISSSSVTGYCEKYNGLFDTGLAPDDVTNRIKFCIPLSAPGPHVFLVVIQIGRFTNEDSEAVKLIQTIFGQASSNYKIALFTHGDKLEGKSIHSFIRQNKELLGFIKSCSGRYHVFNNKDKSPAQVSELIEQIDKLVTGNGGLHYTSEMLERAEKAVEEEKRRILKEMEEQKKRELEALKKQLEDEEYENAKKKVEREYVQKARYQAERSESVIGKFISFLANCVKKFPLWL</sequence>
<dbReference type="PROSITE" id="PS51720">
    <property type="entry name" value="G_AIG1"/>
    <property type="match status" value="3"/>
</dbReference>
<feature type="domain" description="AIG1-type G" evidence="5">
    <location>
        <begin position="161"/>
        <end position="359"/>
    </location>
</feature>
<evidence type="ECO:0000256" key="3">
    <source>
        <dbReference type="ARBA" id="ARBA00023134"/>
    </source>
</evidence>
<dbReference type="AlphaFoldDB" id="A0A553R158"/>
<organism evidence="6 7">
    <name type="scientific">Danionella cerebrum</name>
    <dbReference type="NCBI Taxonomy" id="2873325"/>
    <lineage>
        <taxon>Eukaryota</taxon>
        <taxon>Metazoa</taxon>
        <taxon>Chordata</taxon>
        <taxon>Craniata</taxon>
        <taxon>Vertebrata</taxon>
        <taxon>Euteleostomi</taxon>
        <taxon>Actinopterygii</taxon>
        <taxon>Neopterygii</taxon>
        <taxon>Teleostei</taxon>
        <taxon>Ostariophysi</taxon>
        <taxon>Cypriniformes</taxon>
        <taxon>Danionidae</taxon>
        <taxon>Danioninae</taxon>
        <taxon>Danionella</taxon>
    </lineage>
</organism>
<name>A0A553R158_9TELE</name>
<feature type="domain" description="AIG1-type G" evidence="5">
    <location>
        <begin position="721"/>
        <end position="905"/>
    </location>
</feature>
<dbReference type="PANTHER" id="PTHR10903:SF186">
    <property type="entry name" value="GTPASE IMAP FAMILY MEMBER 4-LIKE-RELATED"/>
    <property type="match status" value="1"/>
</dbReference>
<dbReference type="InterPro" id="IPR045058">
    <property type="entry name" value="GIMA/IAN/Toc"/>
</dbReference>
<dbReference type="GO" id="GO:0005525">
    <property type="term" value="F:GTP binding"/>
    <property type="evidence" value="ECO:0007669"/>
    <property type="project" value="UniProtKB-KW"/>
</dbReference>
<feature type="coiled-coil region" evidence="4">
    <location>
        <begin position="612"/>
        <end position="639"/>
    </location>
</feature>
<dbReference type="PANTHER" id="PTHR10903">
    <property type="entry name" value="GTPASE, IMAP FAMILY MEMBER-RELATED"/>
    <property type="match status" value="1"/>
</dbReference>
<dbReference type="Proteomes" id="UP000316079">
    <property type="component" value="Unassembled WGS sequence"/>
</dbReference>
<evidence type="ECO:0000256" key="2">
    <source>
        <dbReference type="ARBA" id="ARBA00022741"/>
    </source>
</evidence>
<feature type="coiled-coil region" evidence="4">
    <location>
        <begin position="355"/>
        <end position="394"/>
    </location>
</feature>
<dbReference type="Gene3D" id="3.40.50.300">
    <property type="entry name" value="P-loop containing nucleotide triphosphate hydrolases"/>
    <property type="match status" value="3"/>
</dbReference>